<dbReference type="InterPro" id="IPR027417">
    <property type="entry name" value="P-loop_NTPase"/>
</dbReference>
<feature type="coiled-coil region" evidence="1">
    <location>
        <begin position="150"/>
        <end position="177"/>
    </location>
</feature>
<keyword evidence="4" id="KW-1185">Reference proteome</keyword>
<feature type="region of interest" description="Disordered" evidence="2">
    <location>
        <begin position="18"/>
        <end position="42"/>
    </location>
</feature>
<dbReference type="PANTHER" id="PTHR48419:SF1">
    <property type="entry name" value="SULFOTRANSFERASE DOMAIN-CONTAINING PROTEIN"/>
    <property type="match status" value="1"/>
</dbReference>
<evidence type="ECO:0000313" key="4">
    <source>
        <dbReference type="Proteomes" id="UP000042958"/>
    </source>
</evidence>
<evidence type="ECO:0000256" key="1">
    <source>
        <dbReference type="SAM" id="Coils"/>
    </source>
</evidence>
<evidence type="ECO:0000313" key="3">
    <source>
        <dbReference type="EMBL" id="CEJ60016.1"/>
    </source>
</evidence>
<feature type="compositionally biased region" description="Polar residues" evidence="2">
    <location>
        <begin position="18"/>
        <end position="28"/>
    </location>
</feature>
<dbReference type="STRING" id="104259.A0A0F7TW07"/>
<dbReference type="PANTHER" id="PTHR48419">
    <property type="entry name" value="SULFOTRANSFERASE DOMAIN-CONTAINING PROTEIN"/>
    <property type="match status" value="1"/>
</dbReference>
<name>A0A0F7TW07_PENBI</name>
<dbReference type="InterPro" id="IPR053226">
    <property type="entry name" value="Pyrrolopyrazine_biosynth_F"/>
</dbReference>
<dbReference type="EMBL" id="CDHK01000008">
    <property type="protein sequence ID" value="CEJ60016.1"/>
    <property type="molecule type" value="Genomic_DNA"/>
</dbReference>
<accession>A0A0F7TW07</accession>
<keyword evidence="1" id="KW-0175">Coiled coil</keyword>
<reference evidence="4" key="1">
    <citation type="journal article" date="2015" name="Genome Announc.">
        <title>Draft genome sequence of the fungus Penicillium brasilianum MG11.</title>
        <authorList>
            <person name="Horn F."/>
            <person name="Linde J."/>
            <person name="Mattern D.J."/>
            <person name="Walther G."/>
            <person name="Guthke R."/>
            <person name="Brakhage A.A."/>
            <person name="Valiante V."/>
        </authorList>
    </citation>
    <scope>NUCLEOTIDE SEQUENCE [LARGE SCALE GENOMIC DNA]</scope>
    <source>
        <strain evidence="4">MG11</strain>
    </source>
</reference>
<dbReference type="AlphaFoldDB" id="A0A0F7TW07"/>
<protein>
    <submittedName>
        <fullName evidence="3">Uncharacterized protein</fullName>
    </submittedName>
</protein>
<organism evidence="3 4">
    <name type="scientific">Penicillium brasilianum</name>
    <dbReference type="NCBI Taxonomy" id="104259"/>
    <lineage>
        <taxon>Eukaryota</taxon>
        <taxon>Fungi</taxon>
        <taxon>Dikarya</taxon>
        <taxon>Ascomycota</taxon>
        <taxon>Pezizomycotina</taxon>
        <taxon>Eurotiomycetes</taxon>
        <taxon>Eurotiomycetidae</taxon>
        <taxon>Eurotiales</taxon>
        <taxon>Aspergillaceae</taxon>
        <taxon>Penicillium</taxon>
    </lineage>
</organism>
<proteinExistence type="predicted"/>
<dbReference type="SUPFAM" id="SSF52540">
    <property type="entry name" value="P-loop containing nucleoside triphosphate hydrolases"/>
    <property type="match status" value="1"/>
</dbReference>
<dbReference type="Proteomes" id="UP000042958">
    <property type="component" value="Unassembled WGS sequence"/>
</dbReference>
<gene>
    <name evidence="3" type="ORF">PMG11_08611</name>
</gene>
<dbReference type="OrthoDB" id="3650366at2759"/>
<sequence length="430" mass="48813">MYGLIIQRYPRRLAKMQIQGNQATQKPSSGPDAPLTQERSAVPKSRMDTFALLYERNQTRLWIRAMTVTNALHANDSSNGSSASPAPKRLLLVSVPRTASNLLLKILNIAKQPHLLTNPRNGYFFYPAFSAAAQDGTLAKEPGNWSTEEKQRYKANLQRCLNELEDYSTRAQNENKVMFAKEHAFWIFNPAAQHKMTTGEEYPEFFEEMRVDIADSYGPTRSYSKSNETCLSDQYLRSWQMAFIIRHPALAWPSMYRAMKKLAAQGFIDEDGVKGSSLSNMSFRWTRLLYDWCLEQPDVPTPPPVVDAHDLIHSPEIVLQFCDHTGLDKECLQFEWCGNDYKKSQSWAAPDEVANAAELDMHLRAASIMLSTLEASKGIVKDKAPEKIDIAAEAAKWKVEFGEQIAGLVEKAVWDSMPDYEYLKARRLTV</sequence>
<evidence type="ECO:0000256" key="2">
    <source>
        <dbReference type="SAM" id="MobiDB-lite"/>
    </source>
</evidence>